<evidence type="ECO:0000313" key="1">
    <source>
        <dbReference type="EMBL" id="CCG09223.1"/>
    </source>
</evidence>
<sequence>MDERRTIIGDLLGDGEIIAALPGPLRGLGRKIGDLVPHARRRRLERALKRLFPRLAFLETRLMDGSALLLQDLSADEALTSPECAERGWQVFQKAWHGGMIFLKDLDGEAIAPGKNGLETACCGLSMKEIEANLVALTAQHLFAGNESGLEKIGDALGGIDTLPKLRVLAELDALRLEVFKGALGPLFGQILVGLPLDRLQALALLKPHALHSLRKSMGREFIQVTEWDAEVLIALAESFVVVEQYSDLGPYVTSLPSAEHIRVIGNWETRDITERVNQERLKQGKQRLKGRRFETDIAIVMHVFGTHVEALLERPPEFVDVMGRLAAKTAQLKGLERKERMDQIETFASRYMEYMTVEMAKALRLSVDNPMLTGAPEADPLQNPSFAEIIGILDGLWNKKDLGRPFFEGNFQKPPGFKAVAGLIANFLDMKRRGSVKGEEVDKILATTQLLDASLRSVYIRSF</sequence>
<organism evidence="1 2">
    <name type="scientific">Pararhodospirillum photometricum DSM 122</name>
    <dbReference type="NCBI Taxonomy" id="1150469"/>
    <lineage>
        <taxon>Bacteria</taxon>
        <taxon>Pseudomonadati</taxon>
        <taxon>Pseudomonadota</taxon>
        <taxon>Alphaproteobacteria</taxon>
        <taxon>Rhodospirillales</taxon>
        <taxon>Rhodospirillaceae</taxon>
        <taxon>Pararhodospirillum</taxon>
    </lineage>
</organism>
<dbReference type="RefSeq" id="WP_014415854.1">
    <property type="nucleotide sequence ID" value="NC_017059.1"/>
</dbReference>
<protein>
    <submittedName>
        <fullName evidence="1">Uncharacterized protein</fullName>
    </submittedName>
</protein>
<dbReference type="eggNOG" id="ENOG502ZCJ9">
    <property type="taxonomic scope" value="Bacteria"/>
</dbReference>
<dbReference type="EMBL" id="HE663493">
    <property type="protein sequence ID" value="CCG09223.1"/>
    <property type="molecule type" value="Genomic_DNA"/>
</dbReference>
<proteinExistence type="predicted"/>
<gene>
    <name evidence="1" type="ORF">RSPPHO_02597</name>
</gene>
<name>H6SMT8_PARPM</name>
<dbReference type="OrthoDB" id="7324398at2"/>
<dbReference type="HOGENOM" id="CLU_592969_0_0_5"/>
<dbReference type="AlphaFoldDB" id="H6SMT8"/>
<dbReference type="PATRIC" id="fig|1150469.3.peg.2955"/>
<keyword evidence="2" id="KW-1185">Reference proteome</keyword>
<reference evidence="1 2" key="1">
    <citation type="submission" date="2012-02" db="EMBL/GenBank/DDBJ databases">
        <title>Shotgun genome sequence of Phaeospirillum photometricum DSM 122.</title>
        <authorList>
            <person name="Duquesne K."/>
            <person name="Sturgis J."/>
        </authorList>
    </citation>
    <scope>NUCLEOTIDE SEQUENCE [LARGE SCALE GENOMIC DNA]</scope>
    <source>
        <strain evidence="2">DSM122</strain>
    </source>
</reference>
<dbReference type="KEGG" id="rpm:RSPPHO_02597"/>
<accession>H6SMT8</accession>
<evidence type="ECO:0000313" key="2">
    <source>
        <dbReference type="Proteomes" id="UP000033220"/>
    </source>
</evidence>
<dbReference type="Proteomes" id="UP000033220">
    <property type="component" value="Chromosome DSM 122"/>
</dbReference>